<dbReference type="Pfam" id="PF06597">
    <property type="entry name" value="Clostridium_P47"/>
    <property type="match status" value="2"/>
</dbReference>
<evidence type="ECO:0000313" key="4">
    <source>
        <dbReference type="Proteomes" id="UP000245910"/>
    </source>
</evidence>
<evidence type="ECO:0000256" key="1">
    <source>
        <dbReference type="ARBA" id="ARBA00023026"/>
    </source>
</evidence>
<keyword evidence="1" id="KW-0843">Virulence</keyword>
<keyword evidence="4" id="KW-1185">Reference proteome</keyword>
<accession>A0A2L2T1Z6</accession>
<organism evidence="3 4">
    <name type="scientific">Fusarium venenatum</name>
    <dbReference type="NCBI Taxonomy" id="56646"/>
    <lineage>
        <taxon>Eukaryota</taxon>
        <taxon>Fungi</taxon>
        <taxon>Dikarya</taxon>
        <taxon>Ascomycota</taxon>
        <taxon>Pezizomycotina</taxon>
        <taxon>Sordariomycetes</taxon>
        <taxon>Hypocreomycetidae</taxon>
        <taxon>Hypocreales</taxon>
        <taxon>Nectriaceae</taxon>
        <taxon>Fusarium</taxon>
    </lineage>
</organism>
<proteinExistence type="predicted"/>
<protein>
    <recommendedName>
        <fullName evidence="2">Protein OrfX2/OrfX3/P47 domain-containing protein</fullName>
    </recommendedName>
</protein>
<sequence>MNNLNMNGWDVVSLVTVLFVNDAILTFEHASVDRRIVGPGRFWNMADHDRRVFRPHCVQYSARKCLEIYQQRWQTLKQFQLHLARCTGATHLEIHRYWLIWSSLVVDSSRPPTAIQSLLDNTGKPLANQFDSDAINQALTTWLSNNLSQFNRVFASVQLDPSVGSDTQWAFCQPSVVAYTYLQLVDGGLANSYLGLTYNTGGNTTPGSVPQISPSFIPADCQAAFMISPALFLKNFLATAASDQFDIPSQNMSIDTNLLSISLTADTAIPQPQLEVDIPHSDTSSIASDFNKAADAIKDFLTGGSSPPSITEIPYLPFLTELQISVQDSIVSTYAKTSTVVKENVLGTVTAYNTSQSWMTLAFDASNQTLSYEPNQPTVNNHTISQSQGIETAEEIVQDAGLVAAAAGTVLTDGTSLLLVGALGGLAQGGLQIAQSSFNADNQNDAPEITGLVSNISLPVTWSGSGPFAASQAGLYQGGFYLAGNLRSTS</sequence>
<evidence type="ECO:0000259" key="2">
    <source>
        <dbReference type="Pfam" id="PF06597"/>
    </source>
</evidence>
<evidence type="ECO:0000313" key="3">
    <source>
        <dbReference type="EMBL" id="CEI63638.1"/>
    </source>
</evidence>
<feature type="domain" description="Protein OrfX2/OrfX3/P47" evidence="2">
    <location>
        <begin position="313"/>
        <end position="484"/>
    </location>
</feature>
<name>A0A2L2T1Z6_9HYPO</name>
<dbReference type="EMBL" id="LN649229">
    <property type="protein sequence ID" value="CEI63638.1"/>
    <property type="molecule type" value="Genomic_DNA"/>
</dbReference>
<reference evidence="4" key="1">
    <citation type="submission" date="2014-10" db="EMBL/GenBank/DDBJ databases">
        <authorList>
            <person name="King R."/>
        </authorList>
    </citation>
    <scope>NUCLEOTIDE SEQUENCE [LARGE SCALE GENOMIC DNA]</scope>
    <source>
        <strain evidence="4">A3/5</strain>
    </source>
</reference>
<feature type="domain" description="Protein OrfX2/OrfX3/P47" evidence="2">
    <location>
        <begin position="134"/>
        <end position="254"/>
    </location>
</feature>
<dbReference type="Proteomes" id="UP000245910">
    <property type="component" value="Chromosome I"/>
</dbReference>
<dbReference type="AlphaFoldDB" id="A0A2L2T1Z6"/>
<dbReference type="InterPro" id="IPR010567">
    <property type="entry name" value="OrfX2/OrfX3/P47"/>
</dbReference>